<dbReference type="AlphaFoldDB" id="A0A2G5V1F4"/>
<proteinExistence type="predicted"/>
<evidence type="ECO:0000256" key="1">
    <source>
        <dbReference type="SAM" id="SignalP"/>
    </source>
</evidence>
<feature type="signal peptide" evidence="1">
    <location>
        <begin position="1"/>
        <end position="24"/>
    </location>
</feature>
<reference evidence="3" key="1">
    <citation type="submission" date="2017-10" db="EMBL/GenBank/DDBJ databases">
        <title>Rapid genome shrinkage in a self-fertile nematode reveals novel sperm competition proteins.</title>
        <authorList>
            <person name="Yin D."/>
            <person name="Schwarz E.M."/>
            <person name="Thomas C.G."/>
            <person name="Felde R.L."/>
            <person name="Korf I.F."/>
            <person name="Cutter A.D."/>
            <person name="Schartner C.M."/>
            <person name="Ralston E.J."/>
            <person name="Meyer B.J."/>
            <person name="Haag E.S."/>
        </authorList>
    </citation>
    <scope>NUCLEOTIDE SEQUENCE [LARGE SCALE GENOMIC DNA]</scope>
    <source>
        <strain evidence="3">JU1422</strain>
    </source>
</reference>
<comment type="caution">
    <text evidence="2">The sequence shown here is derived from an EMBL/GenBank/DDBJ whole genome shotgun (WGS) entry which is preliminary data.</text>
</comment>
<dbReference type="OrthoDB" id="5794956at2759"/>
<name>A0A2G5V1F4_9PELO</name>
<keyword evidence="3" id="KW-1185">Reference proteome</keyword>
<evidence type="ECO:0000313" key="2">
    <source>
        <dbReference type="EMBL" id="PIC45461.1"/>
    </source>
</evidence>
<accession>A0A2G5V1F4</accession>
<feature type="chain" id="PRO_5013593022" description="DUF1795 domain-containing protein" evidence="1">
    <location>
        <begin position="25"/>
        <end position="196"/>
    </location>
</feature>
<keyword evidence="1" id="KW-0732">Signal</keyword>
<protein>
    <recommendedName>
        <fullName evidence="4">DUF1795 domain-containing protein</fullName>
    </recommendedName>
</protein>
<dbReference type="Proteomes" id="UP000230233">
    <property type="component" value="Chromosome II"/>
</dbReference>
<evidence type="ECO:0000313" key="3">
    <source>
        <dbReference type="Proteomes" id="UP000230233"/>
    </source>
</evidence>
<sequence length="196" mass="21014">MLKLCLLVPLVVLTFHVDISSACGSSTDAEYIANPVFSMQISPPVGWTYFPATPSVTSQAIWYFVGQSNDTSTAKNRADAELTAAMLEALVAANVQTQGVTIANDFQPIQVENPQTTTPTGSLYGKVEGGALVATAPGVTTGAILTYTPYHVTMRVTVSNVGATRFYWNIVQSTFLQKMSMNYKAQFVGDVTVTKV</sequence>
<gene>
    <name evidence="2" type="primary">Cni-ZK675.4</name>
    <name evidence="2" type="synonym">Cnig_chr_II.g5473</name>
    <name evidence="2" type="ORF">B9Z55_005473</name>
</gene>
<dbReference type="EMBL" id="PDUG01000002">
    <property type="protein sequence ID" value="PIC45461.1"/>
    <property type="molecule type" value="Genomic_DNA"/>
</dbReference>
<evidence type="ECO:0008006" key="4">
    <source>
        <dbReference type="Google" id="ProtNLM"/>
    </source>
</evidence>
<organism evidence="2 3">
    <name type="scientific">Caenorhabditis nigoni</name>
    <dbReference type="NCBI Taxonomy" id="1611254"/>
    <lineage>
        <taxon>Eukaryota</taxon>
        <taxon>Metazoa</taxon>
        <taxon>Ecdysozoa</taxon>
        <taxon>Nematoda</taxon>
        <taxon>Chromadorea</taxon>
        <taxon>Rhabditida</taxon>
        <taxon>Rhabditina</taxon>
        <taxon>Rhabditomorpha</taxon>
        <taxon>Rhabditoidea</taxon>
        <taxon>Rhabditidae</taxon>
        <taxon>Peloderinae</taxon>
        <taxon>Caenorhabditis</taxon>
    </lineage>
</organism>